<dbReference type="PROSITE" id="PS51186">
    <property type="entry name" value="GNAT"/>
    <property type="match status" value="1"/>
</dbReference>
<name>A0A1Q6HQK3_BACUN</name>
<comment type="caution">
    <text evidence="2">The sequence shown here is derived from an EMBL/GenBank/DDBJ whole genome shotgun (WGS) entry which is preliminary data.</text>
</comment>
<sequence length="127" mass="14159">MVELHRLAVLPSVMRWRIEALRDITGQQPHPRLLAANRIYFREHIPDGSYAAFMATDDGEECGCGGIRFFDAPPSTDNPAGRCACITDIYVREAFRNGDIAARITHLLTEEARKLGCGKIYIDPVKG</sequence>
<dbReference type="EMBL" id="MNQU01000333">
    <property type="protein sequence ID" value="OKZ28779.1"/>
    <property type="molecule type" value="Genomic_DNA"/>
</dbReference>
<organism evidence="2 3">
    <name type="scientific">Bacteroides uniformis</name>
    <dbReference type="NCBI Taxonomy" id="820"/>
    <lineage>
        <taxon>Bacteria</taxon>
        <taxon>Pseudomonadati</taxon>
        <taxon>Bacteroidota</taxon>
        <taxon>Bacteroidia</taxon>
        <taxon>Bacteroidales</taxon>
        <taxon>Bacteroidaceae</taxon>
        <taxon>Bacteroides</taxon>
    </lineage>
</organism>
<reference evidence="2 3" key="1">
    <citation type="journal article" date="2016" name="Nat. Biotechnol.">
        <title>Measurement of bacterial replication rates in microbial communities.</title>
        <authorList>
            <person name="Brown C.T."/>
            <person name="Olm M.R."/>
            <person name="Thomas B.C."/>
            <person name="Banfield J.F."/>
        </authorList>
    </citation>
    <scope>NUCLEOTIDE SEQUENCE [LARGE SCALE GENOMIC DNA]</scope>
    <source>
        <strain evidence="2">45_41</strain>
    </source>
</reference>
<evidence type="ECO:0000259" key="1">
    <source>
        <dbReference type="PROSITE" id="PS51186"/>
    </source>
</evidence>
<dbReference type="Gene3D" id="3.40.630.30">
    <property type="match status" value="1"/>
</dbReference>
<dbReference type="CDD" id="cd04301">
    <property type="entry name" value="NAT_SF"/>
    <property type="match status" value="1"/>
</dbReference>
<dbReference type="Proteomes" id="UP000186549">
    <property type="component" value="Unassembled WGS sequence"/>
</dbReference>
<dbReference type="AlphaFoldDB" id="A0A1Q6HQK3"/>
<dbReference type="GO" id="GO:0016747">
    <property type="term" value="F:acyltransferase activity, transferring groups other than amino-acyl groups"/>
    <property type="evidence" value="ECO:0007669"/>
    <property type="project" value="InterPro"/>
</dbReference>
<evidence type="ECO:0000313" key="2">
    <source>
        <dbReference type="EMBL" id="OKZ28779.1"/>
    </source>
</evidence>
<proteinExistence type="predicted"/>
<gene>
    <name evidence="2" type="ORF">BHV79_18060</name>
</gene>
<feature type="domain" description="N-acetyltransferase" evidence="1">
    <location>
        <begin position="1"/>
        <end position="127"/>
    </location>
</feature>
<accession>A0A1Q6HQK3</accession>
<evidence type="ECO:0000313" key="3">
    <source>
        <dbReference type="Proteomes" id="UP000186549"/>
    </source>
</evidence>
<dbReference type="SUPFAM" id="SSF55729">
    <property type="entry name" value="Acyl-CoA N-acyltransferases (Nat)"/>
    <property type="match status" value="1"/>
</dbReference>
<dbReference type="InterPro" id="IPR000182">
    <property type="entry name" value="GNAT_dom"/>
</dbReference>
<dbReference type="Pfam" id="PF00583">
    <property type="entry name" value="Acetyltransf_1"/>
    <property type="match status" value="1"/>
</dbReference>
<protein>
    <recommendedName>
        <fullName evidence="1">N-acetyltransferase domain-containing protein</fullName>
    </recommendedName>
</protein>
<dbReference type="InterPro" id="IPR016181">
    <property type="entry name" value="Acyl_CoA_acyltransferase"/>
</dbReference>